<organism evidence="1 2">
    <name type="scientific">Argiope bruennichi</name>
    <name type="common">Wasp spider</name>
    <name type="synonym">Aranea bruennichi</name>
    <dbReference type="NCBI Taxonomy" id="94029"/>
    <lineage>
        <taxon>Eukaryota</taxon>
        <taxon>Metazoa</taxon>
        <taxon>Ecdysozoa</taxon>
        <taxon>Arthropoda</taxon>
        <taxon>Chelicerata</taxon>
        <taxon>Arachnida</taxon>
        <taxon>Araneae</taxon>
        <taxon>Araneomorphae</taxon>
        <taxon>Entelegynae</taxon>
        <taxon>Araneoidea</taxon>
        <taxon>Araneidae</taxon>
        <taxon>Argiope</taxon>
    </lineage>
</organism>
<reference evidence="1" key="1">
    <citation type="journal article" date="2020" name="bioRxiv">
        <title>Chromosome-level reference genome of the European wasp spider Argiope bruennichi: a resource for studies on range expansion and evolutionary adaptation.</title>
        <authorList>
            <person name="Sheffer M.M."/>
            <person name="Hoppe A."/>
            <person name="Krehenwinkel H."/>
            <person name="Uhl G."/>
            <person name="Kuss A.W."/>
            <person name="Jensen L."/>
            <person name="Jensen C."/>
            <person name="Gillespie R.G."/>
            <person name="Hoff K.J."/>
            <person name="Prost S."/>
        </authorList>
    </citation>
    <scope>NUCLEOTIDE SEQUENCE</scope>
</reference>
<sequence length="88" mass="9550">MTRKASTVVSTTTMGSIGYLLNLKTKLSEDTPLTSNTTPGNINQGSPSWWTAYHSTGIEHPGPKATCSVRANAQATSVFVCKYARMYY</sequence>
<reference evidence="1" key="2">
    <citation type="submission" date="2020-06" db="EMBL/GenBank/DDBJ databases">
        <authorList>
            <person name="Sheffer M."/>
        </authorList>
    </citation>
    <scope>NUCLEOTIDE SEQUENCE</scope>
</reference>
<protein>
    <submittedName>
        <fullName evidence="1">Uncharacterized protein</fullName>
    </submittedName>
</protein>
<dbReference type="AlphaFoldDB" id="A0A8T0ETD1"/>
<gene>
    <name evidence="1" type="ORF">HNY73_011940</name>
</gene>
<comment type="caution">
    <text evidence="1">The sequence shown here is derived from an EMBL/GenBank/DDBJ whole genome shotgun (WGS) entry which is preliminary data.</text>
</comment>
<evidence type="ECO:0000313" key="1">
    <source>
        <dbReference type="EMBL" id="KAF8781555.1"/>
    </source>
</evidence>
<keyword evidence="2" id="KW-1185">Reference proteome</keyword>
<proteinExistence type="predicted"/>
<dbReference type="EMBL" id="JABXBU010001863">
    <property type="protein sequence ID" value="KAF8781555.1"/>
    <property type="molecule type" value="Genomic_DNA"/>
</dbReference>
<evidence type="ECO:0000313" key="2">
    <source>
        <dbReference type="Proteomes" id="UP000807504"/>
    </source>
</evidence>
<name>A0A8T0ETD1_ARGBR</name>
<dbReference type="Proteomes" id="UP000807504">
    <property type="component" value="Unassembled WGS sequence"/>
</dbReference>
<accession>A0A8T0ETD1</accession>